<gene>
    <name evidence="5" type="ORF">BC6307_18995</name>
</gene>
<dbReference type="GO" id="GO:0005975">
    <property type="term" value="P:carbohydrate metabolic process"/>
    <property type="evidence" value="ECO:0007669"/>
    <property type="project" value="InterPro"/>
</dbReference>
<accession>A0A223KUM3</accession>
<dbReference type="GO" id="GO:0016020">
    <property type="term" value="C:membrane"/>
    <property type="evidence" value="ECO:0007669"/>
    <property type="project" value="TreeGrafter"/>
</dbReference>
<dbReference type="Gene3D" id="3.20.20.370">
    <property type="entry name" value="Glycoside hydrolase/deacetylase"/>
    <property type="match status" value="1"/>
</dbReference>
<dbReference type="InterPro" id="IPR002509">
    <property type="entry name" value="NODB_dom"/>
</dbReference>
<dbReference type="Pfam" id="PF01522">
    <property type="entry name" value="Polysacc_deac_1"/>
    <property type="match status" value="1"/>
</dbReference>
<dbReference type="CDD" id="cd10917">
    <property type="entry name" value="CE4_NodB_like_6s_7s"/>
    <property type="match status" value="1"/>
</dbReference>
<dbReference type="STRING" id="1314751.GCA_001591425_03011"/>
<sequence length="294" mass="33206">MFLFLISILLLTACKVTVEEQLPVEGKEEAIVDEKEKTTPSDEKEVTAPPKENEEEYRLKIKGESPKLSKKAWDSMQQWREDMYHFTAEHETVYLNGPNKKMVALTFDDGPDDVVTPQIVDILNDFGVKGSFFFIGSEIEKNREIVQKTDASGHLVLNHSYHHNEMTKLTEEEMAKEIETTDKAIEAIIGKKPSILRTPYGDTDERVVKVASEAGHTIVLWSIDTLDWSHNDANKTVKNVVENVRNGDIILMHSASIHGENSKALPILIEELKVSGFELVDLATLLNIDAYKLE</sequence>
<dbReference type="Proteomes" id="UP000215224">
    <property type="component" value="Chromosome"/>
</dbReference>
<feature type="region of interest" description="Disordered" evidence="3">
    <location>
        <begin position="29"/>
        <end position="54"/>
    </location>
</feature>
<dbReference type="SUPFAM" id="SSF88713">
    <property type="entry name" value="Glycoside hydrolase/deacetylase"/>
    <property type="match status" value="1"/>
</dbReference>
<keyword evidence="2" id="KW-0378">Hydrolase</keyword>
<keyword evidence="6" id="KW-1185">Reference proteome</keyword>
<dbReference type="GO" id="GO:0046872">
    <property type="term" value="F:metal ion binding"/>
    <property type="evidence" value="ECO:0007669"/>
    <property type="project" value="UniProtKB-KW"/>
</dbReference>
<proteinExistence type="predicted"/>
<evidence type="ECO:0000256" key="1">
    <source>
        <dbReference type="ARBA" id="ARBA00022723"/>
    </source>
</evidence>
<feature type="compositionally biased region" description="Basic and acidic residues" evidence="3">
    <location>
        <begin position="29"/>
        <end position="46"/>
    </location>
</feature>
<dbReference type="PROSITE" id="PS51677">
    <property type="entry name" value="NODB"/>
    <property type="match status" value="1"/>
</dbReference>
<dbReference type="EMBL" id="CP018866">
    <property type="protein sequence ID" value="AST93199.1"/>
    <property type="molecule type" value="Genomic_DNA"/>
</dbReference>
<dbReference type="KEGG" id="bcoh:BC6307_18995"/>
<dbReference type="InterPro" id="IPR050248">
    <property type="entry name" value="Polysacc_deacetylase_ArnD"/>
</dbReference>
<organism evidence="5 6">
    <name type="scientific">Sutcliffiella cohnii</name>
    <dbReference type="NCBI Taxonomy" id="33932"/>
    <lineage>
        <taxon>Bacteria</taxon>
        <taxon>Bacillati</taxon>
        <taxon>Bacillota</taxon>
        <taxon>Bacilli</taxon>
        <taxon>Bacillales</taxon>
        <taxon>Bacillaceae</taxon>
        <taxon>Sutcliffiella</taxon>
    </lineage>
</organism>
<keyword evidence="1" id="KW-0479">Metal-binding</keyword>
<evidence type="ECO:0000313" key="6">
    <source>
        <dbReference type="Proteomes" id="UP000215224"/>
    </source>
</evidence>
<dbReference type="PANTHER" id="PTHR10587">
    <property type="entry name" value="GLYCOSYL TRANSFERASE-RELATED"/>
    <property type="match status" value="1"/>
</dbReference>
<name>A0A223KUM3_9BACI</name>
<evidence type="ECO:0000259" key="4">
    <source>
        <dbReference type="PROSITE" id="PS51677"/>
    </source>
</evidence>
<evidence type="ECO:0000313" key="5">
    <source>
        <dbReference type="EMBL" id="AST93199.1"/>
    </source>
</evidence>
<protein>
    <recommendedName>
        <fullName evidence="4">NodB homology domain-containing protein</fullName>
    </recommendedName>
</protein>
<feature type="domain" description="NodB homology" evidence="4">
    <location>
        <begin position="101"/>
        <end position="280"/>
    </location>
</feature>
<evidence type="ECO:0000256" key="3">
    <source>
        <dbReference type="SAM" id="MobiDB-lite"/>
    </source>
</evidence>
<dbReference type="PANTHER" id="PTHR10587:SF133">
    <property type="entry name" value="CHITIN DEACETYLASE 1-RELATED"/>
    <property type="match status" value="1"/>
</dbReference>
<dbReference type="GO" id="GO:0016810">
    <property type="term" value="F:hydrolase activity, acting on carbon-nitrogen (but not peptide) bonds"/>
    <property type="evidence" value="ECO:0007669"/>
    <property type="project" value="InterPro"/>
</dbReference>
<dbReference type="AlphaFoldDB" id="A0A223KUM3"/>
<reference evidence="5 6" key="1">
    <citation type="submission" date="2016-12" db="EMBL/GenBank/DDBJ databases">
        <title>The whole genome sequencing and assembly of Bacillus cohnii DSM 6307T strain.</title>
        <authorList>
            <person name="Lee Y.-J."/>
            <person name="Yi H."/>
            <person name="Bahn Y.-S."/>
            <person name="Kim J.F."/>
            <person name="Lee D.-W."/>
        </authorList>
    </citation>
    <scope>NUCLEOTIDE SEQUENCE [LARGE SCALE GENOMIC DNA]</scope>
    <source>
        <strain evidence="5 6">DSM 6307</strain>
    </source>
</reference>
<dbReference type="InterPro" id="IPR011330">
    <property type="entry name" value="Glyco_hydro/deAcase_b/a-brl"/>
</dbReference>
<evidence type="ECO:0000256" key="2">
    <source>
        <dbReference type="ARBA" id="ARBA00022801"/>
    </source>
</evidence>